<proteinExistence type="predicted"/>
<dbReference type="InterPro" id="IPR036047">
    <property type="entry name" value="F-box-like_dom_sf"/>
</dbReference>
<dbReference type="Gene3D" id="3.80.10.10">
    <property type="entry name" value="Ribonuclease Inhibitor"/>
    <property type="match status" value="1"/>
</dbReference>
<dbReference type="AlphaFoldDB" id="A0A433QM54"/>
<organism evidence="2 3">
    <name type="scientific">Jimgerdemannia flammicorona</name>
    <dbReference type="NCBI Taxonomy" id="994334"/>
    <lineage>
        <taxon>Eukaryota</taxon>
        <taxon>Fungi</taxon>
        <taxon>Fungi incertae sedis</taxon>
        <taxon>Mucoromycota</taxon>
        <taxon>Mucoromycotina</taxon>
        <taxon>Endogonomycetes</taxon>
        <taxon>Endogonales</taxon>
        <taxon>Endogonaceae</taxon>
        <taxon>Jimgerdemannia</taxon>
    </lineage>
</organism>
<dbReference type="SUPFAM" id="SSF52047">
    <property type="entry name" value="RNI-like"/>
    <property type="match status" value="1"/>
</dbReference>
<comment type="caution">
    <text evidence="2">The sequence shown here is derived from an EMBL/GenBank/DDBJ whole genome shotgun (WGS) entry which is preliminary data.</text>
</comment>
<dbReference type="InterPro" id="IPR001810">
    <property type="entry name" value="F-box_dom"/>
</dbReference>
<dbReference type="GO" id="GO:0019005">
    <property type="term" value="C:SCF ubiquitin ligase complex"/>
    <property type="evidence" value="ECO:0007669"/>
    <property type="project" value="TreeGrafter"/>
</dbReference>
<dbReference type="Gene3D" id="1.20.1280.50">
    <property type="match status" value="1"/>
</dbReference>
<reference evidence="2 3" key="1">
    <citation type="journal article" date="2018" name="New Phytol.">
        <title>Phylogenomics of Endogonaceae and evolution of mycorrhizas within Mucoromycota.</title>
        <authorList>
            <person name="Chang Y."/>
            <person name="Desiro A."/>
            <person name="Na H."/>
            <person name="Sandor L."/>
            <person name="Lipzen A."/>
            <person name="Clum A."/>
            <person name="Barry K."/>
            <person name="Grigoriev I.V."/>
            <person name="Martin F.M."/>
            <person name="Stajich J.E."/>
            <person name="Smith M.E."/>
            <person name="Bonito G."/>
            <person name="Spatafora J.W."/>
        </authorList>
    </citation>
    <scope>NUCLEOTIDE SEQUENCE [LARGE SCALE GENOMIC DNA]</scope>
    <source>
        <strain evidence="2 3">AD002</strain>
    </source>
</reference>
<feature type="domain" description="F-box" evidence="1">
    <location>
        <begin position="7"/>
        <end position="59"/>
    </location>
</feature>
<dbReference type="GO" id="GO:0031146">
    <property type="term" value="P:SCF-dependent proteasomal ubiquitin-dependent protein catabolic process"/>
    <property type="evidence" value="ECO:0007669"/>
    <property type="project" value="TreeGrafter"/>
</dbReference>
<dbReference type="EMBL" id="RBNJ01003515">
    <property type="protein sequence ID" value="RUS30845.1"/>
    <property type="molecule type" value="Genomic_DNA"/>
</dbReference>
<evidence type="ECO:0000259" key="1">
    <source>
        <dbReference type="Pfam" id="PF12937"/>
    </source>
</evidence>
<accession>A0A433QM54</accession>
<protein>
    <recommendedName>
        <fullName evidence="1">F-box domain-containing protein</fullName>
    </recommendedName>
</protein>
<name>A0A433QM54_9FUNG</name>
<dbReference type="SUPFAM" id="SSF81383">
    <property type="entry name" value="F-box domain"/>
    <property type="match status" value="1"/>
</dbReference>
<gene>
    <name evidence="2" type="ORF">BC938DRAFT_478889</name>
</gene>
<dbReference type="PANTHER" id="PTHR13318">
    <property type="entry name" value="PARTNER OF PAIRED, ISOFORM B-RELATED"/>
    <property type="match status" value="1"/>
</dbReference>
<dbReference type="Pfam" id="PF12937">
    <property type="entry name" value="F-box-like"/>
    <property type="match status" value="1"/>
</dbReference>
<keyword evidence="3" id="KW-1185">Reference proteome</keyword>
<evidence type="ECO:0000313" key="2">
    <source>
        <dbReference type="EMBL" id="RUS30845.1"/>
    </source>
</evidence>
<sequence length="408" mass="45724">MSRIHFPPEILNQIFQFLPSYDFQVVSFRGNHDYALLACSQVSRSWRAVALPRVWSELVLPCTSAGERGLLRLANFLTDAALDRRHNLAHFVRSIEILTETVCEHETTLKEVTAPIVRIIQLLRPGQLRTLTIDPPNPCPLICYDLIPIFDTLKSLMTNLTTFQISGIVDHGEEAIDLLNYLPVSLSSLTLRECYNLHTLPSQSPPTTLPLHHILALPRICHLELSHLPSSIHPTHLICALRTWSTSLRHLSLIACPSLHDDRVIYALAQNCPNLVRLDVGHAFESPSLRHITDGAMCALIDACPALETLSCANLRALSDVFLGYCARNGRMLRHLAVWNSPRIRGRGVTDVNGWSNLEVLEVFDPDGDMVGEFGEMDLDFGRAVLTECRKLFFCRIGYEGEVVLRSG</sequence>
<dbReference type="Proteomes" id="UP000274822">
    <property type="component" value="Unassembled WGS sequence"/>
</dbReference>
<dbReference type="CDD" id="cd09917">
    <property type="entry name" value="F-box_SF"/>
    <property type="match status" value="1"/>
</dbReference>
<dbReference type="InterPro" id="IPR032675">
    <property type="entry name" value="LRR_dom_sf"/>
</dbReference>
<evidence type="ECO:0000313" key="3">
    <source>
        <dbReference type="Proteomes" id="UP000274822"/>
    </source>
</evidence>